<dbReference type="Proteomes" id="UP000195633">
    <property type="component" value="Chromosome"/>
</dbReference>
<dbReference type="AlphaFoldDB" id="A0A1Y0V240"/>
<evidence type="ECO:0000313" key="2">
    <source>
        <dbReference type="Proteomes" id="UP000195633"/>
    </source>
</evidence>
<name>A0A1Y0V240_9PROT</name>
<reference evidence="1 2" key="1">
    <citation type="submission" date="2017-05" db="EMBL/GenBank/DDBJ databases">
        <title>Genome sequence of Acetobacter pasteurianus subsp. ascendens strain SRCM101447.</title>
        <authorList>
            <person name="Cho S.H."/>
        </authorList>
    </citation>
    <scope>NUCLEOTIDE SEQUENCE [LARGE SCALE GENOMIC DNA]</scope>
    <source>
        <strain evidence="1 2">SRCM101447</strain>
    </source>
</reference>
<protein>
    <submittedName>
        <fullName evidence="1">Uncharacterized protein</fullName>
    </submittedName>
</protein>
<organism evidence="1 2">
    <name type="scientific">Acetobacter ascendens</name>
    <dbReference type="NCBI Taxonomy" id="481146"/>
    <lineage>
        <taxon>Bacteria</taxon>
        <taxon>Pseudomonadati</taxon>
        <taxon>Pseudomonadota</taxon>
        <taxon>Alphaproteobacteria</taxon>
        <taxon>Acetobacterales</taxon>
        <taxon>Acetobacteraceae</taxon>
        <taxon>Acetobacter</taxon>
    </lineage>
</organism>
<accession>A0A1Y0V240</accession>
<gene>
    <name evidence="1" type="ORF">S101447_00887</name>
</gene>
<evidence type="ECO:0000313" key="1">
    <source>
        <dbReference type="EMBL" id="ARW09989.1"/>
    </source>
</evidence>
<sequence length="111" mass="12269">MAIADFPAALQPIIQQGFLARAFEASLESKLGFRSVADRMEFPARIGQTITDTRRGLLAPVETPLNPAANSNFDNGMSPTEWSVEQYTLEIAQFGNTMDLNQVTECVYILQ</sequence>
<proteinExistence type="predicted"/>
<dbReference type="EMBL" id="CP021524">
    <property type="protein sequence ID" value="ARW09989.1"/>
    <property type="molecule type" value="Genomic_DNA"/>
</dbReference>